<feature type="domain" description="CCR4-Not complex component Not1 C-terminal" evidence="2">
    <location>
        <begin position="319"/>
        <end position="678"/>
    </location>
</feature>
<gene>
    <name evidence="4" type="ORF">GLYMA_03G118200</name>
</gene>
<dbReference type="Gramene" id="KRH66621">
    <property type="protein sequence ID" value="KRH66621"/>
    <property type="gene ID" value="GLYMA_03G118200"/>
</dbReference>
<dbReference type="EnsemblPlants" id="KRH66621">
    <property type="protein sequence ID" value="KRH66621"/>
    <property type="gene ID" value="GLYMA_03G118200"/>
</dbReference>
<reference evidence="5" key="2">
    <citation type="submission" date="2018-02" db="UniProtKB">
        <authorList>
            <consortium name="EnsemblPlants"/>
        </authorList>
    </citation>
    <scope>IDENTIFICATION</scope>
    <source>
        <strain evidence="5">Williams 82</strain>
    </source>
</reference>
<dbReference type="Gene3D" id="1.25.40.790">
    <property type="match status" value="1"/>
</dbReference>
<reference evidence="4" key="3">
    <citation type="submission" date="2018-07" db="EMBL/GenBank/DDBJ databases">
        <title>WGS assembly of Glycine max.</title>
        <authorList>
            <person name="Schmutz J."/>
            <person name="Cannon S."/>
            <person name="Schlueter J."/>
            <person name="Ma J."/>
            <person name="Mitros T."/>
            <person name="Nelson W."/>
            <person name="Hyten D."/>
            <person name="Song Q."/>
            <person name="Thelen J."/>
            <person name="Cheng J."/>
            <person name="Xu D."/>
            <person name="Hellsten U."/>
            <person name="May G."/>
            <person name="Yu Y."/>
            <person name="Sakurai T."/>
            <person name="Umezawa T."/>
            <person name="Bhattacharyya M."/>
            <person name="Sandhu D."/>
            <person name="Valliyodan B."/>
            <person name="Lindquist E."/>
            <person name="Peto M."/>
            <person name="Grant D."/>
            <person name="Shu S."/>
            <person name="Goodstein D."/>
            <person name="Barry K."/>
            <person name="Futrell-Griggs M."/>
            <person name="Abernathy B."/>
            <person name="Du J."/>
            <person name="Tian Z."/>
            <person name="Zhu L."/>
            <person name="Gill N."/>
            <person name="Joshi T."/>
            <person name="Libault M."/>
            <person name="Sethuraman A."/>
            <person name="Zhang X."/>
            <person name="Shinozaki K."/>
            <person name="Nguyen H."/>
            <person name="Wing R."/>
            <person name="Cregan P."/>
            <person name="Specht J."/>
            <person name="Grimwood J."/>
            <person name="Rokhsar D."/>
            <person name="Stacey G."/>
            <person name="Shoemaker R."/>
            <person name="Jackson S."/>
        </authorList>
    </citation>
    <scope>NUCLEOTIDE SEQUENCE</scope>
    <source>
        <tissue evidence="4">Callus</tissue>
    </source>
</reference>
<protein>
    <recommendedName>
        <fullName evidence="7">CCR4-Not complex component Not1 C-terminal domain-containing protein</fullName>
    </recommendedName>
</protein>
<dbReference type="GO" id="GO:0030015">
    <property type="term" value="C:CCR4-NOT core complex"/>
    <property type="evidence" value="ECO:0007669"/>
    <property type="project" value="InterPro"/>
</dbReference>
<feature type="coiled-coil region" evidence="1">
    <location>
        <begin position="81"/>
        <end position="108"/>
    </location>
</feature>
<dbReference type="PANTHER" id="PTHR13162">
    <property type="entry name" value="CCR4-NOT TRANSCRIPTION COMPLEX"/>
    <property type="match status" value="1"/>
</dbReference>
<reference evidence="4 5" key="1">
    <citation type="journal article" date="2010" name="Nature">
        <title>Genome sequence of the palaeopolyploid soybean.</title>
        <authorList>
            <person name="Schmutz J."/>
            <person name="Cannon S.B."/>
            <person name="Schlueter J."/>
            <person name="Ma J."/>
            <person name="Mitros T."/>
            <person name="Nelson W."/>
            <person name="Hyten D.L."/>
            <person name="Song Q."/>
            <person name="Thelen J.J."/>
            <person name="Cheng J."/>
            <person name="Xu D."/>
            <person name="Hellsten U."/>
            <person name="May G.D."/>
            <person name="Yu Y."/>
            <person name="Sakurai T."/>
            <person name="Umezawa T."/>
            <person name="Bhattacharyya M.K."/>
            <person name="Sandhu D."/>
            <person name="Valliyodan B."/>
            <person name="Lindquist E."/>
            <person name="Peto M."/>
            <person name="Grant D."/>
            <person name="Shu S."/>
            <person name="Goodstein D."/>
            <person name="Barry K."/>
            <person name="Futrell-Griggs M."/>
            <person name="Abernathy B."/>
            <person name="Du J."/>
            <person name="Tian Z."/>
            <person name="Zhu L."/>
            <person name="Gill N."/>
            <person name="Joshi T."/>
            <person name="Libault M."/>
            <person name="Sethuraman A."/>
            <person name="Zhang X.-C."/>
            <person name="Shinozaki K."/>
            <person name="Nguyen H.T."/>
            <person name="Wing R.A."/>
            <person name="Cregan P."/>
            <person name="Specht J."/>
            <person name="Grimwood J."/>
            <person name="Rokhsar D."/>
            <person name="Stacey G."/>
            <person name="Shoemaker R.C."/>
            <person name="Jackson S.A."/>
        </authorList>
    </citation>
    <scope>NUCLEOTIDE SEQUENCE [LARGE SCALE GENOMIC DNA]</scope>
    <source>
        <strain evidence="5">cv. Williams 82</strain>
        <tissue evidence="4">Callus</tissue>
    </source>
</reference>
<evidence type="ECO:0000259" key="2">
    <source>
        <dbReference type="Pfam" id="PF04054"/>
    </source>
</evidence>
<evidence type="ECO:0000313" key="4">
    <source>
        <dbReference type="EMBL" id="KRH66621.1"/>
    </source>
</evidence>
<dbReference type="Pfam" id="PF12842">
    <property type="entry name" value="DUF3819"/>
    <property type="match status" value="1"/>
</dbReference>
<evidence type="ECO:0000313" key="6">
    <source>
        <dbReference type="Proteomes" id="UP000008827"/>
    </source>
</evidence>
<dbReference type="FunFam" id="1.25.40.790:FF:000002">
    <property type="entry name" value="Transcription regulator"/>
    <property type="match status" value="1"/>
</dbReference>
<dbReference type="ExpressionAtlas" id="A0A0R0KHN6">
    <property type="expression patterns" value="baseline"/>
</dbReference>
<dbReference type="InterPro" id="IPR024557">
    <property type="entry name" value="CNOT1_dom_4"/>
</dbReference>
<dbReference type="InterPro" id="IPR040398">
    <property type="entry name" value="Not1"/>
</dbReference>
<name>A0A0R0KHN6_SOYBN</name>
<evidence type="ECO:0000259" key="3">
    <source>
        <dbReference type="Pfam" id="PF12842"/>
    </source>
</evidence>
<dbReference type="Proteomes" id="UP000008827">
    <property type="component" value="Chromosome 3"/>
</dbReference>
<dbReference type="FunFam" id="1.25.40.800:FF:000001">
    <property type="entry name" value="CCR4-NOT transcription complex subunit 1"/>
    <property type="match status" value="1"/>
</dbReference>
<feature type="domain" description="CCR4-NOT transcription complex subunit 1" evidence="3">
    <location>
        <begin position="4"/>
        <end position="144"/>
    </location>
</feature>
<keyword evidence="6" id="KW-1185">Reference proteome</keyword>
<sequence length="690" mass="78725">MYFNSVVPIAMDRAIKEIASSSFVQRTVIMATKTTMELVLKDYAMESDQTRILKAAHLMVTSLAGSWAHVTCKEPLWVSIYSQLRNSLQNLNITNEILEQAMQLVTNDNIDLGFAVIEQVAADKAKNTIDTEITQQLFLRRKHREGFSSTFFYANKEEFKGVDSVEPDPSGFCKQVAVLFKEWYRICEFPGANDTASAHFILQLHQNGLLKGDDVTDHFFRQLMELAIAHCLSTEVINLGSLQSQPPTMSFLAIDIYAKLVFSILKGSNELVLLSKIMAVTVRFIIKDAEEKNALFNPRPVFRLFINWLLDLGLLEPVTDGANLQILTVFANAFHALQPLKVPAFSFAWLELISHRSFMPKMLTGNGQKGWPYIQRLLVDLFQFMEPFLRHAELGEPVRVLYKGTLRVLLVLLHDFPEFLCDYHFTFCDVIPSSCIQMRNIILSACPRSMRLPDPSTPKLKIDLLQEINQSPSILSEVDAALKAKQIKTHVDEYLKTRQPSWSFLSELKYKLLLSPNEAASAGTRYNRPLINSLVLYVGMQAIHQLQERTPHTQTSANAVPVVALFSVDTALDIFKTLIVDLDSEGRYLFLNAIANQLRYPNTNTHYFSLLLLHLFEDSNLEVIQEQITRVLLERLFVERPHPWGILITFLELYRNPRYNFRNRSFITPEIEKLFESVVSRAGPKPVDES</sequence>
<evidence type="ECO:0000256" key="1">
    <source>
        <dbReference type="SAM" id="Coils"/>
    </source>
</evidence>
<evidence type="ECO:0008006" key="7">
    <source>
        <dbReference type="Google" id="ProtNLM"/>
    </source>
</evidence>
<dbReference type="PaxDb" id="3847-GLYMA03G27263.1"/>
<dbReference type="OMA" id="VREYNVQ"/>
<dbReference type="Pfam" id="PF04054">
    <property type="entry name" value="Not1"/>
    <property type="match status" value="1"/>
</dbReference>
<dbReference type="InterPro" id="IPR007196">
    <property type="entry name" value="CCR4-Not_Not1_C"/>
</dbReference>
<dbReference type="PANTHER" id="PTHR13162:SF8">
    <property type="entry name" value="CCR4-NOT TRANSCRIPTION COMPLEX SUBUNIT 1"/>
    <property type="match status" value="1"/>
</dbReference>
<accession>A0A0R0KHN6</accession>
<keyword evidence="1" id="KW-0175">Coiled coil</keyword>
<dbReference type="EMBL" id="CM000836">
    <property type="protein sequence ID" value="KRH66621.1"/>
    <property type="molecule type" value="Genomic_DNA"/>
</dbReference>
<dbReference type="Gene3D" id="1.25.40.800">
    <property type="match status" value="1"/>
</dbReference>
<dbReference type="GO" id="GO:0017148">
    <property type="term" value="P:negative regulation of translation"/>
    <property type="evidence" value="ECO:0007669"/>
    <property type="project" value="InterPro"/>
</dbReference>
<proteinExistence type="predicted"/>
<dbReference type="AlphaFoldDB" id="A0A0R0KHN6"/>
<evidence type="ECO:0000313" key="5">
    <source>
        <dbReference type="EnsemblPlants" id="KRH66621"/>
    </source>
</evidence>
<organism evidence="4">
    <name type="scientific">Glycine max</name>
    <name type="common">Soybean</name>
    <name type="synonym">Glycine hispida</name>
    <dbReference type="NCBI Taxonomy" id="3847"/>
    <lineage>
        <taxon>Eukaryota</taxon>
        <taxon>Viridiplantae</taxon>
        <taxon>Streptophyta</taxon>
        <taxon>Embryophyta</taxon>
        <taxon>Tracheophyta</taxon>
        <taxon>Spermatophyta</taxon>
        <taxon>Magnoliopsida</taxon>
        <taxon>eudicotyledons</taxon>
        <taxon>Gunneridae</taxon>
        <taxon>Pentapetalae</taxon>
        <taxon>rosids</taxon>
        <taxon>fabids</taxon>
        <taxon>Fabales</taxon>
        <taxon>Fabaceae</taxon>
        <taxon>Papilionoideae</taxon>
        <taxon>50 kb inversion clade</taxon>
        <taxon>NPAAA clade</taxon>
        <taxon>indigoferoid/millettioid clade</taxon>
        <taxon>Phaseoleae</taxon>
        <taxon>Glycine</taxon>
        <taxon>Glycine subgen. Soja</taxon>
    </lineage>
</organism>